<dbReference type="RefSeq" id="WP_257099594.1">
    <property type="nucleotide sequence ID" value="NZ_JANILD010000009.1"/>
</dbReference>
<keyword evidence="4" id="KW-0732">Signal</keyword>
<protein>
    <submittedName>
        <fullName evidence="5">Uncharacterized protein</fullName>
    </submittedName>
</protein>
<feature type="signal peptide" evidence="4">
    <location>
        <begin position="1"/>
        <end position="30"/>
    </location>
</feature>
<evidence type="ECO:0000313" key="5">
    <source>
        <dbReference type="EMBL" id="MCQ9304936.1"/>
    </source>
</evidence>
<comment type="caution">
    <text evidence="5">The sequence shown here is derived from an EMBL/GenBank/DDBJ whole genome shotgun (WGS) entry which is preliminary data.</text>
</comment>
<keyword evidence="1" id="KW-0175">Coiled coil</keyword>
<keyword evidence="3" id="KW-1133">Transmembrane helix</keyword>
<organism evidence="5 6">
    <name type="scientific">Mammaliicoccus sciuri</name>
    <name type="common">Staphylococcus sciuri</name>
    <dbReference type="NCBI Taxonomy" id="1296"/>
    <lineage>
        <taxon>Bacteria</taxon>
        <taxon>Bacillati</taxon>
        <taxon>Bacillota</taxon>
        <taxon>Bacilli</taxon>
        <taxon>Bacillales</taxon>
        <taxon>Staphylococcaceae</taxon>
        <taxon>Mammaliicoccus</taxon>
    </lineage>
</organism>
<feature type="compositionally biased region" description="Low complexity" evidence="2">
    <location>
        <begin position="807"/>
        <end position="818"/>
    </location>
</feature>
<feature type="transmembrane region" description="Helical" evidence="3">
    <location>
        <begin position="594"/>
        <end position="615"/>
    </location>
</feature>
<feature type="transmembrane region" description="Helical" evidence="3">
    <location>
        <begin position="555"/>
        <end position="574"/>
    </location>
</feature>
<feature type="compositionally biased region" description="Basic and acidic residues" evidence="2">
    <location>
        <begin position="849"/>
        <end position="876"/>
    </location>
</feature>
<keyword evidence="3" id="KW-0812">Transmembrane</keyword>
<feature type="region of interest" description="Disordered" evidence="2">
    <location>
        <begin position="807"/>
        <end position="1054"/>
    </location>
</feature>
<dbReference type="AlphaFoldDB" id="A0AAW5LQD4"/>
<feature type="transmembrane region" description="Helical" evidence="3">
    <location>
        <begin position="636"/>
        <end position="659"/>
    </location>
</feature>
<evidence type="ECO:0000256" key="1">
    <source>
        <dbReference type="SAM" id="Coils"/>
    </source>
</evidence>
<evidence type="ECO:0000313" key="6">
    <source>
        <dbReference type="Proteomes" id="UP001204068"/>
    </source>
</evidence>
<gene>
    <name evidence="5" type="ORF">NQ032_15100</name>
</gene>
<evidence type="ECO:0000256" key="3">
    <source>
        <dbReference type="SAM" id="Phobius"/>
    </source>
</evidence>
<feature type="chain" id="PRO_5043823457" evidence="4">
    <location>
        <begin position="31"/>
        <end position="1054"/>
    </location>
</feature>
<feature type="transmembrane region" description="Helical" evidence="3">
    <location>
        <begin position="248"/>
        <end position="268"/>
    </location>
</feature>
<feature type="transmembrane region" description="Helical" evidence="3">
    <location>
        <begin position="180"/>
        <end position="199"/>
    </location>
</feature>
<name>A0AAW5LQD4_MAMSC</name>
<dbReference type="Proteomes" id="UP001204068">
    <property type="component" value="Unassembled WGS sequence"/>
</dbReference>
<feature type="coiled-coil region" evidence="1">
    <location>
        <begin position="75"/>
        <end position="102"/>
    </location>
</feature>
<evidence type="ECO:0000256" key="2">
    <source>
        <dbReference type="SAM" id="MobiDB-lite"/>
    </source>
</evidence>
<feature type="compositionally biased region" description="Polar residues" evidence="2">
    <location>
        <begin position="885"/>
        <end position="904"/>
    </location>
</feature>
<accession>A0AAW5LQD4</accession>
<feature type="compositionally biased region" description="Basic and acidic residues" evidence="2">
    <location>
        <begin position="1020"/>
        <end position="1031"/>
    </location>
</feature>
<feature type="compositionally biased region" description="Low complexity" evidence="2">
    <location>
        <begin position="961"/>
        <end position="1004"/>
    </location>
</feature>
<feature type="transmembrane region" description="Helical" evidence="3">
    <location>
        <begin position="288"/>
        <end position="306"/>
    </location>
</feature>
<sequence>MKIKFTHATLLILTLALLLNMLIPQGLALADNEKSEDTIDVDKLVKKEKDEGGNSAVVGKGAKELEDESMWTIYAQILMKEADSKEKKRKEKENDKGRLEKAFDGMVSGVIGDGGISVDVPFNKMYSMSNQLRGNENEKDKDKSGTQLASVMSTYSNFGYWETVSGSRIAQSSTGMLNGGFKFVTGTIVIVSLALYYMIDGLLMTVVNAMIELNPFKLLGFGDDTSAFKNPINKAIQNMFNYIGLDNAFFEAISSFGLIFIIGVFGFMLMKYLSDKNLQGIWAVLRKFAVQIFTIFAMIPLVMILYSEVGKSVKSIQESNSITSDLASQYIVNVRGWAASQNLSPSGIENDEVPLAYAENGHVDKDFDPTNKRSMISDINRNTYSTLYGQELNKKMGFQLVDNWMQNNTFNVNTYMGDIQRGSLPDNASDALPAYERYNEYYPKAAKKDIEYVIWSGTQNVDEKLRNVKNKQFKPDKPIGVRGNTFSTQSVALMLQSSFSEGSAKFYANNLSASGQQSNLKSVSTVPTEWKSFTLPGDGKLGVFASMLGLTTKSLGYAILGGAAIIALLTVNLWEAGGKLILSLGRACLGSFNHAVSSFFLAISILASALIGFMVPKMLINFVTAMVGVVNGKIDSVVPSSITEILSSIVTLVLCYYLAIGAKVGAKKISPIKMIIGAPNNMAIAFTDRINVLGGNNIGEGLRQGMRGAKQQGRQDMGDLANKGKETVQGTIAKPINAAKTTVRKSKDTAKGATLDGAKGAMAGFVTGGFAGAATGAAKGAAKGGFKGATGKEFKNPKKSYEEFVKNAKANNQNVKPKGSARTSEKDRKQEISNKKDNSVENTKNNLNSRDEIRDGNLGSEKEVVHGSGANHKESNKNNIVGAKTSPQGKNNPVKADTNNSKTGSAAGGKGNNSKQDSKKKQKTNKNMAKSVGNTLNSKKIPTNTKGSARKSSREKDRNINKQNNTKQQNNGQKPNRPKNAQNQNKVNKPNNKGSNNQVKSNSSKKMDKPNQNNRGKRNPITEKRKAKERQQNINVQRRKQQAKNNQKIPNRGK</sequence>
<feature type="compositionally biased region" description="Polar residues" evidence="2">
    <location>
        <begin position="932"/>
        <end position="947"/>
    </location>
</feature>
<evidence type="ECO:0000256" key="4">
    <source>
        <dbReference type="SAM" id="SignalP"/>
    </source>
</evidence>
<feature type="compositionally biased region" description="Basic and acidic residues" evidence="2">
    <location>
        <begin position="823"/>
        <end position="839"/>
    </location>
</feature>
<reference evidence="5" key="1">
    <citation type="submission" date="2022-07" db="EMBL/GenBank/DDBJ databases">
        <title>Bacterial species isolated from the porcine tonsil microbiota.</title>
        <authorList>
            <person name="Oliveira I.M.F."/>
        </authorList>
    </citation>
    <scope>NUCLEOTIDE SEQUENCE</scope>
    <source>
        <strain evidence="5">8QC2O2</strain>
    </source>
</reference>
<proteinExistence type="predicted"/>
<dbReference type="EMBL" id="JANILD010000009">
    <property type="protein sequence ID" value="MCQ9304936.1"/>
    <property type="molecule type" value="Genomic_DNA"/>
</dbReference>
<keyword evidence="3" id="KW-0472">Membrane</keyword>